<dbReference type="InterPro" id="IPR040256">
    <property type="entry name" value="At4g02000-like"/>
</dbReference>
<sequence>MAILATGQPNLEAGQSQLLHYDAFPPLYSCSRLKIGTPRLLIVPSLPNERLELQEDFINVMTKNIYYLLAKDGYSYTIKPLIYDAKFKVEEETTLTMAWISFPNLKPTFFVKESIFSLATAVGKPIHLDMATTNKRQPSCARVKVQVDLLANFPKFVEIEIVNEDTKESRIERVKIHYDMLPRYCLHCKVQGHAEEECRSIHPELHQYVARD</sequence>
<evidence type="ECO:0000313" key="2">
    <source>
        <dbReference type="Proteomes" id="UP000824120"/>
    </source>
</evidence>
<reference evidence="1 2" key="1">
    <citation type="submission" date="2020-09" db="EMBL/GenBank/DDBJ databases">
        <title>De no assembly of potato wild relative species, Solanum commersonii.</title>
        <authorList>
            <person name="Cho K."/>
        </authorList>
    </citation>
    <scope>NUCLEOTIDE SEQUENCE [LARGE SCALE GENOMIC DNA]</scope>
    <source>
        <strain evidence="1">LZ3.2</strain>
        <tissue evidence="1">Leaf</tissue>
    </source>
</reference>
<dbReference type="OrthoDB" id="1302764at2759"/>
<comment type="caution">
    <text evidence="1">The sequence shown here is derived from an EMBL/GenBank/DDBJ whole genome shotgun (WGS) entry which is preliminary data.</text>
</comment>
<name>A0A9J5XDR0_SOLCO</name>
<protein>
    <recommendedName>
        <fullName evidence="3">DUF4283 domain-containing protein</fullName>
    </recommendedName>
</protein>
<dbReference type="AlphaFoldDB" id="A0A9J5XDR0"/>
<gene>
    <name evidence="1" type="ORF">H5410_045774</name>
</gene>
<dbReference type="Proteomes" id="UP000824120">
    <property type="component" value="Chromosome 9"/>
</dbReference>
<evidence type="ECO:0000313" key="1">
    <source>
        <dbReference type="EMBL" id="KAG5585340.1"/>
    </source>
</evidence>
<accession>A0A9J5XDR0</accession>
<organism evidence="1 2">
    <name type="scientific">Solanum commersonii</name>
    <name type="common">Commerson's wild potato</name>
    <name type="synonym">Commerson's nightshade</name>
    <dbReference type="NCBI Taxonomy" id="4109"/>
    <lineage>
        <taxon>Eukaryota</taxon>
        <taxon>Viridiplantae</taxon>
        <taxon>Streptophyta</taxon>
        <taxon>Embryophyta</taxon>
        <taxon>Tracheophyta</taxon>
        <taxon>Spermatophyta</taxon>
        <taxon>Magnoliopsida</taxon>
        <taxon>eudicotyledons</taxon>
        <taxon>Gunneridae</taxon>
        <taxon>Pentapetalae</taxon>
        <taxon>asterids</taxon>
        <taxon>lamiids</taxon>
        <taxon>Solanales</taxon>
        <taxon>Solanaceae</taxon>
        <taxon>Solanoideae</taxon>
        <taxon>Solaneae</taxon>
        <taxon>Solanum</taxon>
    </lineage>
</organism>
<dbReference type="PANTHER" id="PTHR31286">
    <property type="entry name" value="GLYCINE-RICH CELL WALL STRUCTURAL PROTEIN 1.8-LIKE"/>
    <property type="match status" value="1"/>
</dbReference>
<dbReference type="PANTHER" id="PTHR31286:SF79">
    <property type="entry name" value="N-6 ADENINE-SPECIFIC DNA METHYLASE"/>
    <property type="match status" value="1"/>
</dbReference>
<keyword evidence="2" id="KW-1185">Reference proteome</keyword>
<evidence type="ECO:0008006" key="3">
    <source>
        <dbReference type="Google" id="ProtNLM"/>
    </source>
</evidence>
<proteinExistence type="predicted"/>
<dbReference type="EMBL" id="JACXVP010000009">
    <property type="protein sequence ID" value="KAG5585340.1"/>
    <property type="molecule type" value="Genomic_DNA"/>
</dbReference>